<accession>A0A385EEY2</accession>
<proteinExistence type="predicted"/>
<dbReference type="EMBL" id="MH588546">
    <property type="protein sequence ID" value="AXQ69357.1"/>
    <property type="molecule type" value="Genomic_DNA"/>
</dbReference>
<evidence type="ECO:0000313" key="1">
    <source>
        <dbReference type="EMBL" id="AXQ69357.1"/>
    </source>
</evidence>
<reference evidence="1 2" key="2">
    <citation type="submission" date="2018-09" db="EMBL/GenBank/DDBJ databases">
        <title>Giant CbK-like Caulobacter bacteriophages have genetically divergent genomes.</title>
        <authorList>
            <person name="Wilson K."/>
            <person name="Ely B."/>
        </authorList>
    </citation>
    <scope>NUCLEOTIDE SEQUENCE [LARGE SCALE GENOMIC DNA]</scope>
</reference>
<gene>
    <name evidence="1" type="ORF">CcrBL9_gp333</name>
</gene>
<dbReference type="Proteomes" id="UP000259421">
    <property type="component" value="Segment"/>
</dbReference>
<protein>
    <submittedName>
        <fullName evidence="1">Uncharacterized protein</fullName>
    </submittedName>
</protein>
<keyword evidence="2" id="KW-1185">Reference proteome</keyword>
<name>A0A385EEY2_9CAUD</name>
<sequence>MGWKSTQRLTRQDAEERYLRFRLADPDLIRSIRAEAVMMNDTALEDALERLAEQNHESGYNYLITAYPDED</sequence>
<reference evidence="2" key="1">
    <citation type="submission" date="2018-07" db="EMBL/GenBank/DDBJ databases">
        <title>Giant CbK-like Caulobacter bacteriophages have genetically divergent genomes.</title>
        <authorList>
            <person name="Wilson K.M."/>
            <person name="Ely B."/>
        </authorList>
    </citation>
    <scope>NUCLEOTIDE SEQUENCE [LARGE SCALE GENOMIC DNA]</scope>
</reference>
<organism evidence="1 2">
    <name type="scientific">Caulobacter phage CcrBL9</name>
    <dbReference type="NCBI Taxonomy" id="2283270"/>
    <lineage>
        <taxon>Viruses</taxon>
        <taxon>Duplodnaviria</taxon>
        <taxon>Heunggongvirae</taxon>
        <taxon>Uroviricota</taxon>
        <taxon>Caudoviricetes</taxon>
        <taxon>Jeanschmidtviridae</taxon>
        <taxon>Bertelyvirus</taxon>
        <taxon>Bertelyvirus BL9</taxon>
    </lineage>
</organism>
<evidence type="ECO:0000313" key="2">
    <source>
        <dbReference type="Proteomes" id="UP000259421"/>
    </source>
</evidence>